<comment type="similarity">
    <text evidence="1">Belongs to the inositol monophosphatase superfamily.</text>
</comment>
<gene>
    <name evidence="3" type="ORF">BIY23_02765</name>
</gene>
<organism evidence="3 4">
    <name type="scientific">Wolbachia pipientis</name>
    <dbReference type="NCBI Taxonomy" id="955"/>
    <lineage>
        <taxon>Bacteria</taxon>
        <taxon>Pseudomonadati</taxon>
        <taxon>Pseudomonadota</taxon>
        <taxon>Alphaproteobacteria</taxon>
        <taxon>Rickettsiales</taxon>
        <taxon>Anaplasmataceae</taxon>
        <taxon>Wolbachieae</taxon>
        <taxon>Wolbachia</taxon>
    </lineage>
</organism>
<dbReference type="AlphaFoldDB" id="A0A1E7QJT3"/>
<sequence>MSILSPRIDAMLDSIRRASRQVMRDFNELQISNVKSADFINKTYSRSKETIYTTLYNYRKDYQIVSEDDDFTINEEDYTWLTIPIEGRTNFINCIVYFTISVCLLHKNKVIAAAVDAPALRETFWAEEKRGAFFEDSRSRCIKMRVKNREEGLIDVSGNLLNKLSITNVCSLGSTVLGFTYLAAGRHRGIIYDGSTNKYKILLGGLFLQESCGGKVREDNGLVTAGISSF</sequence>
<proteinExistence type="inferred from homology"/>
<evidence type="ECO:0000313" key="3">
    <source>
        <dbReference type="EMBL" id="OEY86606.1"/>
    </source>
</evidence>
<dbReference type="GO" id="GO:0006020">
    <property type="term" value="P:inositol metabolic process"/>
    <property type="evidence" value="ECO:0007669"/>
    <property type="project" value="TreeGrafter"/>
</dbReference>
<protein>
    <submittedName>
        <fullName evidence="3">Inositol monophosphatase</fullName>
    </submittedName>
</protein>
<dbReference type="GO" id="GO:0008934">
    <property type="term" value="F:inositol monophosphate 1-phosphatase activity"/>
    <property type="evidence" value="ECO:0007669"/>
    <property type="project" value="TreeGrafter"/>
</dbReference>
<dbReference type="OrthoDB" id="9785695at2"/>
<keyword evidence="4" id="KW-1185">Reference proteome</keyword>
<comment type="caution">
    <text evidence="3">The sequence shown here is derived from an EMBL/GenBank/DDBJ whole genome shotgun (WGS) entry which is preliminary data.</text>
</comment>
<evidence type="ECO:0000313" key="4">
    <source>
        <dbReference type="Proteomes" id="UP000175679"/>
    </source>
</evidence>
<keyword evidence="2" id="KW-0479">Metal-binding</keyword>
<name>A0A1E7QJT3_WOLPI</name>
<evidence type="ECO:0000256" key="2">
    <source>
        <dbReference type="PIRSR" id="PIRSR600760-2"/>
    </source>
</evidence>
<dbReference type="InterPro" id="IPR000760">
    <property type="entry name" value="Inositol_monophosphatase-like"/>
</dbReference>
<dbReference type="PANTHER" id="PTHR20854">
    <property type="entry name" value="INOSITOL MONOPHOSPHATASE"/>
    <property type="match status" value="1"/>
</dbReference>
<accession>A0A1E7QJT3</accession>
<dbReference type="Gene3D" id="3.30.540.10">
    <property type="entry name" value="Fructose-1,6-Bisphosphatase, subunit A, domain 1"/>
    <property type="match status" value="1"/>
</dbReference>
<dbReference type="EMBL" id="MJMG01000007">
    <property type="protein sequence ID" value="OEY86606.1"/>
    <property type="molecule type" value="Genomic_DNA"/>
</dbReference>
<dbReference type="SUPFAM" id="SSF56655">
    <property type="entry name" value="Carbohydrate phosphatase"/>
    <property type="match status" value="1"/>
</dbReference>
<dbReference type="GO" id="GO:0046872">
    <property type="term" value="F:metal ion binding"/>
    <property type="evidence" value="ECO:0007669"/>
    <property type="project" value="UniProtKB-KW"/>
</dbReference>
<feature type="binding site" evidence="2">
    <location>
        <position position="85"/>
    </location>
    <ligand>
        <name>Mg(2+)</name>
        <dbReference type="ChEBI" id="CHEBI:18420"/>
        <label>1</label>
        <note>catalytic</note>
    </ligand>
</feature>
<reference evidence="3 4" key="1">
    <citation type="submission" date="2016-09" db="EMBL/GenBank/DDBJ databases">
        <title>Genomic evidence for plant-parasitic nematodes as the earliest Wolbachia hosts.</title>
        <authorList>
            <person name="Brown A.M."/>
            <person name="Wasala S.K."/>
            <person name="Howe D.K."/>
            <person name="Peetz A.B."/>
            <person name="Zasada I.A."/>
            <person name="Denver D.R."/>
        </authorList>
    </citation>
    <scope>NUCLEOTIDE SEQUENCE [LARGE SCALE GENOMIC DNA]</scope>
    <source>
        <strain evidence="4">wPpe</strain>
    </source>
</reference>
<feature type="binding site" evidence="2">
    <location>
        <position position="67"/>
    </location>
    <ligand>
        <name>Mg(2+)</name>
        <dbReference type="ChEBI" id="CHEBI:18420"/>
        <label>1</label>
        <note>catalytic</note>
    </ligand>
</feature>
<dbReference type="RefSeq" id="WP_070065086.1">
    <property type="nucleotide sequence ID" value="NZ_MJMG01000007.1"/>
</dbReference>
<dbReference type="PANTHER" id="PTHR20854:SF4">
    <property type="entry name" value="INOSITOL-1-MONOPHOSPHATASE-RELATED"/>
    <property type="match status" value="1"/>
</dbReference>
<dbReference type="Pfam" id="PF00459">
    <property type="entry name" value="Inositol_P"/>
    <property type="match status" value="1"/>
</dbReference>
<dbReference type="GO" id="GO:0007165">
    <property type="term" value="P:signal transduction"/>
    <property type="evidence" value="ECO:0007669"/>
    <property type="project" value="TreeGrafter"/>
</dbReference>
<evidence type="ECO:0000256" key="1">
    <source>
        <dbReference type="ARBA" id="ARBA00009759"/>
    </source>
</evidence>
<comment type="cofactor">
    <cofactor evidence="2">
        <name>Mg(2+)</name>
        <dbReference type="ChEBI" id="CHEBI:18420"/>
    </cofactor>
</comment>
<dbReference type="Proteomes" id="UP000175679">
    <property type="component" value="Unassembled WGS sequence"/>
</dbReference>
<keyword evidence="2" id="KW-0460">Magnesium</keyword>